<keyword evidence="4" id="KW-1185">Reference proteome</keyword>
<dbReference type="AlphaFoldDB" id="A0A967C8N5"/>
<evidence type="ECO:0000313" key="3">
    <source>
        <dbReference type="EMBL" id="NIA68527.1"/>
    </source>
</evidence>
<comment type="caution">
    <text evidence="3">The sequence shown here is derived from an EMBL/GenBank/DDBJ whole genome shotgun (WGS) entry which is preliminary data.</text>
</comment>
<dbReference type="InterPro" id="IPR032874">
    <property type="entry name" value="DDE_dom"/>
</dbReference>
<evidence type="ECO:0000313" key="4">
    <source>
        <dbReference type="Proteomes" id="UP000761264"/>
    </source>
</evidence>
<feature type="domain" description="DDE" evidence="2">
    <location>
        <begin position="12"/>
        <end position="88"/>
    </location>
</feature>
<protein>
    <submittedName>
        <fullName evidence="3">IS6 family transposase</fullName>
    </submittedName>
</protein>
<dbReference type="InterPro" id="IPR052183">
    <property type="entry name" value="IS_Transposase"/>
</dbReference>
<feature type="region of interest" description="Disordered" evidence="1">
    <location>
        <begin position="70"/>
        <end position="98"/>
    </location>
</feature>
<name>A0A967C8N5_9PROT</name>
<accession>A0A967C8N5</accession>
<organism evidence="3 4">
    <name type="scientific">Pelagibius litoralis</name>
    <dbReference type="NCBI Taxonomy" id="374515"/>
    <lineage>
        <taxon>Bacteria</taxon>
        <taxon>Pseudomonadati</taxon>
        <taxon>Pseudomonadota</taxon>
        <taxon>Alphaproteobacteria</taxon>
        <taxon>Rhodospirillales</taxon>
        <taxon>Rhodovibrionaceae</taxon>
        <taxon>Pelagibius</taxon>
    </lineage>
</organism>
<evidence type="ECO:0000256" key="1">
    <source>
        <dbReference type="SAM" id="MobiDB-lite"/>
    </source>
</evidence>
<proteinExistence type="predicted"/>
<sequence>MVAVTLRSSSLRAEVLDFLMQPRRCAKSARRLIRKLLKEQGFALKRITTDKLESYAVAIRKERLSAVHDQGLRANNRAEKSHQPVRRSNQLIPVTVSA</sequence>
<dbReference type="EMBL" id="JAAQPH010000005">
    <property type="protein sequence ID" value="NIA68527.1"/>
    <property type="molecule type" value="Genomic_DNA"/>
</dbReference>
<evidence type="ECO:0000259" key="2">
    <source>
        <dbReference type="Pfam" id="PF13610"/>
    </source>
</evidence>
<feature type="compositionally biased region" description="Polar residues" evidence="1">
    <location>
        <begin position="86"/>
        <end position="98"/>
    </location>
</feature>
<reference evidence="3" key="1">
    <citation type="submission" date="2020-03" db="EMBL/GenBank/DDBJ databases">
        <title>Genome of Pelagibius litoralis DSM 21314T.</title>
        <authorList>
            <person name="Wang G."/>
        </authorList>
    </citation>
    <scope>NUCLEOTIDE SEQUENCE</scope>
    <source>
        <strain evidence="3">DSM 21314</strain>
    </source>
</reference>
<dbReference type="PANTHER" id="PTHR35528">
    <property type="entry name" value="BLL1675 PROTEIN"/>
    <property type="match status" value="1"/>
</dbReference>
<dbReference type="PANTHER" id="PTHR35528:SF3">
    <property type="entry name" value="BLL1675 PROTEIN"/>
    <property type="match status" value="1"/>
</dbReference>
<dbReference type="Proteomes" id="UP000761264">
    <property type="component" value="Unassembled WGS sequence"/>
</dbReference>
<gene>
    <name evidence="3" type="ORF">HBA54_07970</name>
</gene>
<dbReference type="Pfam" id="PF13610">
    <property type="entry name" value="DDE_Tnp_IS240"/>
    <property type="match status" value="1"/>
</dbReference>